<dbReference type="InterPro" id="IPR051158">
    <property type="entry name" value="Metallophosphoesterase_sf"/>
</dbReference>
<dbReference type="PIRSF" id="PIRSF008292">
    <property type="entry name" value="UCP008292"/>
    <property type="match status" value="1"/>
</dbReference>
<keyword evidence="1" id="KW-0479">Metal-binding</keyword>
<keyword evidence="2" id="KW-0378">Hydrolase</keyword>
<protein>
    <submittedName>
        <fullName evidence="4">Icc-related predicted phosphoesterase</fullName>
    </submittedName>
</protein>
<evidence type="ECO:0000313" key="4">
    <source>
        <dbReference type="EMBL" id="TQM74107.1"/>
    </source>
</evidence>
<proteinExistence type="predicted"/>
<dbReference type="GO" id="GO:0009245">
    <property type="term" value="P:lipid A biosynthetic process"/>
    <property type="evidence" value="ECO:0007669"/>
    <property type="project" value="TreeGrafter"/>
</dbReference>
<dbReference type="Proteomes" id="UP000319213">
    <property type="component" value="Unassembled WGS sequence"/>
</dbReference>
<dbReference type="GO" id="GO:0016020">
    <property type="term" value="C:membrane"/>
    <property type="evidence" value="ECO:0007669"/>
    <property type="project" value="GOC"/>
</dbReference>
<accession>A0A543IU79</accession>
<dbReference type="AlphaFoldDB" id="A0A543IU79"/>
<dbReference type="OrthoDB" id="9783437at2"/>
<organism evidence="4 5">
    <name type="scientific">Thermopolyspora flexuosa</name>
    <dbReference type="NCBI Taxonomy" id="103836"/>
    <lineage>
        <taxon>Bacteria</taxon>
        <taxon>Bacillati</taxon>
        <taxon>Actinomycetota</taxon>
        <taxon>Actinomycetes</taxon>
        <taxon>Streptosporangiales</taxon>
        <taxon>Streptosporangiaceae</taxon>
        <taxon>Thermopolyspora</taxon>
    </lineage>
</organism>
<dbReference type="PANTHER" id="PTHR31302:SF31">
    <property type="entry name" value="PHOSPHODIESTERASE YAEI"/>
    <property type="match status" value="1"/>
</dbReference>
<dbReference type="EMBL" id="VFPQ01000001">
    <property type="protein sequence ID" value="TQM74107.1"/>
    <property type="molecule type" value="Genomic_DNA"/>
</dbReference>
<reference evidence="4 5" key="1">
    <citation type="submission" date="2019-06" db="EMBL/GenBank/DDBJ databases">
        <title>Sequencing the genomes of 1000 actinobacteria strains.</title>
        <authorList>
            <person name="Klenk H.-P."/>
        </authorList>
    </citation>
    <scope>NUCLEOTIDE SEQUENCE [LARGE SCALE GENOMIC DNA]</scope>
    <source>
        <strain evidence="4 5">DSM 43186</strain>
    </source>
</reference>
<keyword evidence="5" id="KW-1185">Reference proteome</keyword>
<comment type="caution">
    <text evidence="4">The sequence shown here is derived from an EMBL/GenBank/DDBJ whole genome shotgun (WGS) entry which is preliminary data.</text>
</comment>
<evidence type="ECO:0000259" key="3">
    <source>
        <dbReference type="Pfam" id="PF00149"/>
    </source>
</evidence>
<dbReference type="InterPro" id="IPR004843">
    <property type="entry name" value="Calcineurin-like_PHP"/>
</dbReference>
<dbReference type="SUPFAM" id="SSF56300">
    <property type="entry name" value="Metallo-dependent phosphatases"/>
    <property type="match status" value="1"/>
</dbReference>
<dbReference type="InterPro" id="IPR029052">
    <property type="entry name" value="Metallo-depent_PP-like"/>
</dbReference>
<dbReference type="PANTHER" id="PTHR31302">
    <property type="entry name" value="TRANSMEMBRANE PROTEIN WITH METALLOPHOSPHOESTERASE DOMAIN-RELATED"/>
    <property type="match status" value="1"/>
</dbReference>
<dbReference type="GO" id="GO:0046872">
    <property type="term" value="F:metal ion binding"/>
    <property type="evidence" value="ECO:0007669"/>
    <property type="project" value="UniProtKB-KW"/>
</dbReference>
<feature type="domain" description="Calcineurin-like phosphoesterase" evidence="3">
    <location>
        <begin position="5"/>
        <end position="207"/>
    </location>
</feature>
<dbReference type="InterPro" id="IPR016538">
    <property type="entry name" value="UCP008292"/>
</dbReference>
<evidence type="ECO:0000313" key="5">
    <source>
        <dbReference type="Proteomes" id="UP000319213"/>
    </source>
</evidence>
<dbReference type="Pfam" id="PF00149">
    <property type="entry name" value="Metallophos"/>
    <property type="match status" value="1"/>
</dbReference>
<evidence type="ECO:0000256" key="1">
    <source>
        <dbReference type="ARBA" id="ARBA00022723"/>
    </source>
</evidence>
<dbReference type="Gene3D" id="3.60.21.10">
    <property type="match status" value="1"/>
</dbReference>
<gene>
    <name evidence="4" type="ORF">FHX40_0769</name>
</gene>
<name>A0A543IU79_9ACTN</name>
<dbReference type="RefSeq" id="WP_142258326.1">
    <property type="nucleotide sequence ID" value="NZ_BMPV01000006.1"/>
</dbReference>
<evidence type="ECO:0000256" key="2">
    <source>
        <dbReference type="ARBA" id="ARBA00022801"/>
    </source>
</evidence>
<dbReference type="GO" id="GO:0008758">
    <property type="term" value="F:UDP-2,3-diacylglucosamine hydrolase activity"/>
    <property type="evidence" value="ECO:0007669"/>
    <property type="project" value="TreeGrafter"/>
</dbReference>
<sequence length="256" mass="27739">MSPVRIAAVGDVHLGTDARGWYRPSLDGIEERADVLLLAGDLTRHGTLEEGRVVVDEFRDLPVPVVAVLGNHDYHSDVQREIASMLRDAGITVLMNDSVVVKANGTRLGIVGGKGFGGGFAGKCASEFGEREIKDFVGHTKRIATEWREALKNVVADRRIVLSHYSPVKDTLLGEPPEIYPFLGSYLLAEAVDAVGADLIIHGHAHAGVEKGLTPGGIRVRNVALPVLKRAYAVYLLHEEDEEAEPEYARESVGAY</sequence>